<dbReference type="InterPro" id="IPR037624">
    <property type="entry name" value="Nup133-like"/>
</dbReference>
<evidence type="ECO:0000256" key="2">
    <source>
        <dbReference type="ARBA" id="ARBA00005569"/>
    </source>
</evidence>
<evidence type="ECO:0000259" key="10">
    <source>
        <dbReference type="Pfam" id="PF08801"/>
    </source>
</evidence>
<protein>
    <recommendedName>
        <fullName evidence="13">Nuclear pore complex protein NUP133</fullName>
    </recommendedName>
</protein>
<gene>
    <name evidence="11" type="ORF">LUZ61_009665</name>
</gene>
<feature type="domain" description="Nucleoporin Nup133/Nup155-like N-terminal" evidence="10">
    <location>
        <begin position="112"/>
        <end position="515"/>
    </location>
</feature>
<evidence type="ECO:0000313" key="12">
    <source>
        <dbReference type="Proteomes" id="UP001210211"/>
    </source>
</evidence>
<dbReference type="SUPFAM" id="SSF117289">
    <property type="entry name" value="Nucleoporin domain"/>
    <property type="match status" value="1"/>
</dbReference>
<dbReference type="GO" id="GO:0016973">
    <property type="term" value="P:poly(A)+ mRNA export from nucleus"/>
    <property type="evidence" value="ECO:0007669"/>
    <property type="project" value="TreeGrafter"/>
</dbReference>
<keyword evidence="3" id="KW-0813">Transport</keyword>
<dbReference type="Pfam" id="PF08801">
    <property type="entry name" value="Nucleoporin_N"/>
    <property type="match status" value="1"/>
</dbReference>
<dbReference type="PANTHER" id="PTHR13405">
    <property type="entry name" value="NUCLEAR PORE COMPLEX PROTEIN NUP133"/>
    <property type="match status" value="1"/>
</dbReference>
<comment type="similarity">
    <text evidence="2">Belongs to the nucleoporin Nup133 family.</text>
</comment>
<dbReference type="Pfam" id="PF03177">
    <property type="entry name" value="Nucleoporin_C"/>
    <property type="match status" value="1"/>
</dbReference>
<dbReference type="InterPro" id="IPR007187">
    <property type="entry name" value="Nucleoporin_Nup133/Nup155_C"/>
</dbReference>
<dbReference type="PANTHER" id="PTHR13405:SF11">
    <property type="entry name" value="NUCLEAR PORE COMPLEX PROTEIN NUP133"/>
    <property type="match status" value="1"/>
</dbReference>
<sequence length="1286" mass="143826">MFSPATRNLRRKSLKPPSDGQVQVQSQGLERDAPATPLHSFSSPSKRPATGTPAPWTSRFPIPSRSPVLKPTEKTDVADHTQPVFVGQFPQAVRNAQANLLQKNLTAVYEKRAFAGGIDKGTSLAWMICGSELFIWSYSSPSVDKECFALDIPSSLVGNDGVNHWAVCMVRWENTRSPSKTEIDVVFGKSPSVGIILCNQTTRGIVYWSDIYSERRRDPIVDLPNGAEENCNVQHSGTFSSIIAAPASGNYGECIGIACQPDGVLWSFQFTPDIIHRRKISESLLGNGGHAKSLVWQPRRNSSDLCFFRLTDSEVQCWNIVLSPRLIVKNLWTHIVVGDDGDLGIKKDLAGQKQVWLLDLQVDERGRELSILVATFCKDRASSSNYTQYSLLTMLYNKAPNTVPEQREPRKERVLEKKAPLQVIIPKAQVEDEVFLSSMKLRVGGKPSGSVIILSGDGTATVAHYWRGSMRLYQFDLPWDAGKVLDASILPLAEEAEVENEGGAWVVLTEKAGIWAIPEKAVLVGGVEPPERSLSRKGSSNEGIREEEKRIQAFGIGSVAPRRVSSEAWRAGSSENRQRTVFSGVPQRGANDEEAEALLFRSFHDFVLSGRIEEGLLEKLRDKGAFDKEGETNVFARTSRSIVDTLAKHWTTNRGAEIVASTVVSSLLVDKQQKHHNFLQFLALSKCHDELALKQRNSMLSIMEHGEKLSSLIHLRELQSILLSQQEKKPSHAGSLWKLIQLVGEKARRNNVILMDRDNVEVFYSKISELEEFFSCLSHYLDHIITPDNREQPQSPLSIQIDHAFELSNACITLIQSALQYRHDQKDWYPSLEGLTPWNSQTVVRSGLWAIASSLTELSKEAAGVNDMSVKEELLSLLQGLTDALLEAYAGSITAKIERGEDSQGLSLEYHARRDQLLRSLYQLAKVVAESKYQELSKDAEDLELRGSIFREVNSAVLLTAMRHGGYQTLWDLCYDLSDAVLLRNLMHECVGLSRFAFEQLIKRCEYGKLLRLGEEFPEDLAHFLKENDRKDLSWLHHIYLKDFPSASETLHALALSSTLPQTKRKSSLQSLSQRKRFLYLSKIAALAGQDEGFELKIASIEADLRIIKLQEEIVGDDDVNEGQESLGALELIRRCLKKEGRRRRDLSLKAFEVFAWMSSSLRESNRTLLEECWLNAADQDNWPAIYQASISEGWTDELLLGSLQETVLYKASSRCYGPNAQVFEGSFEDVLPLQGEEGSSSPSVQQVLSHHRYFPDAGKLMLTAVIMGKESTYYAAQDEAVAVDT</sequence>
<dbReference type="InterPro" id="IPR014908">
    <property type="entry name" value="Nucleoporin_Nup133/Nup155_N"/>
</dbReference>
<comment type="caution">
    <text evidence="11">The sequence shown here is derived from an EMBL/GenBank/DDBJ whole genome shotgun (WGS) entry which is preliminary data.</text>
</comment>
<dbReference type="GO" id="GO:0006606">
    <property type="term" value="P:protein import into nucleus"/>
    <property type="evidence" value="ECO:0007669"/>
    <property type="project" value="TreeGrafter"/>
</dbReference>
<evidence type="ECO:0000256" key="8">
    <source>
        <dbReference type="SAM" id="MobiDB-lite"/>
    </source>
</evidence>
<reference evidence="11 12" key="1">
    <citation type="journal article" date="2022" name="Cell">
        <title>Repeat-based holocentromeres influence genome architecture and karyotype evolution.</title>
        <authorList>
            <person name="Hofstatter P.G."/>
            <person name="Thangavel G."/>
            <person name="Lux T."/>
            <person name="Neumann P."/>
            <person name="Vondrak T."/>
            <person name="Novak P."/>
            <person name="Zhang M."/>
            <person name="Costa L."/>
            <person name="Castellani M."/>
            <person name="Scott A."/>
            <person name="Toegelov H."/>
            <person name="Fuchs J."/>
            <person name="Mata-Sucre Y."/>
            <person name="Dias Y."/>
            <person name="Vanzela A.L.L."/>
            <person name="Huettel B."/>
            <person name="Almeida C.C.S."/>
            <person name="Simkova H."/>
            <person name="Souza G."/>
            <person name="Pedrosa-Harand A."/>
            <person name="Macas J."/>
            <person name="Mayer K.F.X."/>
            <person name="Houben A."/>
            <person name="Marques A."/>
        </authorList>
    </citation>
    <scope>NUCLEOTIDE SEQUENCE [LARGE SCALE GENOMIC DNA]</scope>
    <source>
        <strain evidence="11">RhyTen1mFocal</strain>
    </source>
</reference>
<keyword evidence="4" id="KW-0509">mRNA transport</keyword>
<keyword evidence="12" id="KW-1185">Reference proteome</keyword>
<comment type="subcellular location">
    <subcellularLocation>
        <location evidence="1">Nucleus envelope</location>
    </subcellularLocation>
</comment>
<dbReference type="EMBL" id="JAMRDG010000001">
    <property type="protein sequence ID" value="KAJ3705960.1"/>
    <property type="molecule type" value="Genomic_DNA"/>
</dbReference>
<dbReference type="Gene3D" id="1.20.58.1380">
    <property type="match status" value="1"/>
</dbReference>
<evidence type="ECO:0000256" key="6">
    <source>
        <dbReference type="ARBA" id="ARBA00023010"/>
    </source>
</evidence>
<evidence type="ECO:0000256" key="3">
    <source>
        <dbReference type="ARBA" id="ARBA00022448"/>
    </source>
</evidence>
<dbReference type="GO" id="GO:0031080">
    <property type="term" value="C:nuclear pore outer ring"/>
    <property type="evidence" value="ECO:0007669"/>
    <property type="project" value="TreeGrafter"/>
</dbReference>
<dbReference type="GO" id="GO:0000972">
    <property type="term" value="P:transcription-dependent tethering of RNA polymerase II gene DNA at nuclear periphery"/>
    <property type="evidence" value="ECO:0007669"/>
    <property type="project" value="TreeGrafter"/>
</dbReference>
<evidence type="ECO:0008006" key="13">
    <source>
        <dbReference type="Google" id="ProtNLM"/>
    </source>
</evidence>
<evidence type="ECO:0000313" key="11">
    <source>
        <dbReference type="EMBL" id="KAJ3705960.1"/>
    </source>
</evidence>
<dbReference type="GO" id="GO:0017056">
    <property type="term" value="F:structural constituent of nuclear pore"/>
    <property type="evidence" value="ECO:0007669"/>
    <property type="project" value="InterPro"/>
</dbReference>
<evidence type="ECO:0000256" key="5">
    <source>
        <dbReference type="ARBA" id="ARBA00022927"/>
    </source>
</evidence>
<keyword evidence="5" id="KW-0653">Protein transport</keyword>
<evidence type="ECO:0000256" key="4">
    <source>
        <dbReference type="ARBA" id="ARBA00022816"/>
    </source>
</evidence>
<evidence type="ECO:0000256" key="1">
    <source>
        <dbReference type="ARBA" id="ARBA00004259"/>
    </source>
</evidence>
<proteinExistence type="inferred from homology"/>
<feature type="domain" description="Nucleoporin Nup133/Nup155-like C-terminal" evidence="9">
    <location>
        <begin position="997"/>
        <end position="1115"/>
    </location>
</feature>
<accession>A0AAD5ZXQ3</accession>
<dbReference type="Gene3D" id="2.130.10.10">
    <property type="entry name" value="YVTN repeat-like/Quinoprotein amine dehydrogenase"/>
    <property type="match status" value="1"/>
</dbReference>
<feature type="region of interest" description="Disordered" evidence="8">
    <location>
        <begin position="1"/>
        <end position="75"/>
    </location>
</feature>
<keyword evidence="6" id="KW-0811">Translocation</keyword>
<name>A0AAD5ZXQ3_9POAL</name>
<keyword evidence="7" id="KW-0539">Nucleus</keyword>
<dbReference type="Proteomes" id="UP001210211">
    <property type="component" value="Unassembled WGS sequence"/>
</dbReference>
<evidence type="ECO:0000259" key="9">
    <source>
        <dbReference type="Pfam" id="PF03177"/>
    </source>
</evidence>
<organism evidence="11 12">
    <name type="scientific">Rhynchospora tenuis</name>
    <dbReference type="NCBI Taxonomy" id="198213"/>
    <lineage>
        <taxon>Eukaryota</taxon>
        <taxon>Viridiplantae</taxon>
        <taxon>Streptophyta</taxon>
        <taxon>Embryophyta</taxon>
        <taxon>Tracheophyta</taxon>
        <taxon>Spermatophyta</taxon>
        <taxon>Magnoliopsida</taxon>
        <taxon>Liliopsida</taxon>
        <taxon>Poales</taxon>
        <taxon>Cyperaceae</taxon>
        <taxon>Cyperoideae</taxon>
        <taxon>Rhynchosporeae</taxon>
        <taxon>Rhynchospora</taxon>
    </lineage>
</organism>
<evidence type="ECO:0000256" key="7">
    <source>
        <dbReference type="ARBA" id="ARBA00023242"/>
    </source>
</evidence>
<dbReference type="InterPro" id="IPR015943">
    <property type="entry name" value="WD40/YVTN_repeat-like_dom_sf"/>
</dbReference>